<feature type="region of interest" description="Disordered" evidence="1">
    <location>
        <begin position="400"/>
        <end position="422"/>
    </location>
</feature>
<dbReference type="EMBL" id="UYSL01021762">
    <property type="protein sequence ID" value="VDL79091.1"/>
    <property type="molecule type" value="Genomic_DNA"/>
</dbReference>
<reference evidence="2 3" key="2">
    <citation type="submission" date="2018-11" db="EMBL/GenBank/DDBJ databases">
        <authorList>
            <consortium name="Pathogen Informatics"/>
        </authorList>
    </citation>
    <scope>NUCLEOTIDE SEQUENCE [LARGE SCALE GENOMIC DNA]</scope>
</reference>
<dbReference type="WBParaSite" id="NBR_0001549601-mRNA-1">
    <property type="protein sequence ID" value="NBR_0001549601-mRNA-1"/>
    <property type="gene ID" value="NBR_0001549601"/>
</dbReference>
<protein>
    <submittedName>
        <fullName evidence="4">HAUS6_N domain-containing protein</fullName>
    </submittedName>
</protein>
<evidence type="ECO:0000313" key="2">
    <source>
        <dbReference type="EMBL" id="VDL79091.1"/>
    </source>
</evidence>
<dbReference type="Proteomes" id="UP000271162">
    <property type="component" value="Unassembled WGS sequence"/>
</dbReference>
<feature type="compositionally biased region" description="Polar residues" evidence="1">
    <location>
        <begin position="555"/>
        <end position="565"/>
    </location>
</feature>
<sequence length="736" mass="82584">MTTSTNHGQLSRQRDRALAGAGLHVPLLRCVQAMPGVLSPPALRFALLATDEPSKAAIVRLARLLAAFYLDFPLFVPPTGTAYPSLFIWTELKEAELPTEYGPRTPAVLFAHCGLVLEAIFYCDHFSDLRSSVLLRLFADTEYGLSLSDTFFEELWTVELSKQLNSLVEEQATPERTAAFCSRYVQSALELDVFKDGRDLTTLQTFALSQMDTLFAQLQLKVHDTTTLPRPPIYCVQNAGVNSSELKIFAKIHLYLQVLLISLQKANRMVTEINRLHAVLSEEETTNRPNSILIRALVLVLRTIYRDAFSLALDEKRNDLPPLTRLSRQVWREAMFREDKETSEKTDWLSSVFTPTFKVPAVQFELMTFIATDWTTPMARDTSLIPLLLKLQPTDVCSPCPSVPTRPSLSARPTAGKDHLMSPDRIFSPRVDIIAEYAERGRRLLAKDEQKSTITRNDGRIRALQQKLKSNVMAQRALEDVISEERSFLESLPSFSPLPGKIESRGTVTLSERISRDKGPYETLKEATKAVNRELQLLSGKLSSMRNLVGDSEESSSVADSQRTEIYNEEAPGSSEEGVSDEEPLEDLPLDYNDTVPVENPLPEIAKLDLSLLSPSVDVHRRAVNTKPPKGSSSPKKGLVLPEWMRLLPLGETSSTRLPLLRYSPPVQRDWKTERSTQTQGFQFKEKTDTGCQTAGDERNPSDSGFLDVTDKSPRKKIEIVQSMSKQNIQQMLSQM</sequence>
<proteinExistence type="predicted"/>
<name>A0A158R2B9_NIPBR</name>
<feature type="region of interest" description="Disordered" evidence="1">
    <location>
        <begin position="547"/>
        <end position="585"/>
    </location>
</feature>
<reference evidence="4" key="1">
    <citation type="submission" date="2016-04" db="UniProtKB">
        <authorList>
            <consortium name="WormBaseParasite"/>
        </authorList>
    </citation>
    <scope>IDENTIFICATION</scope>
</reference>
<feature type="region of interest" description="Disordered" evidence="1">
    <location>
        <begin position="685"/>
        <end position="714"/>
    </location>
</feature>
<evidence type="ECO:0000313" key="4">
    <source>
        <dbReference type="WBParaSite" id="NBR_0001549601-mRNA-1"/>
    </source>
</evidence>
<evidence type="ECO:0000313" key="3">
    <source>
        <dbReference type="Proteomes" id="UP000271162"/>
    </source>
</evidence>
<dbReference type="AlphaFoldDB" id="A0A158R2B9"/>
<accession>A0A158R2B9</accession>
<dbReference type="STRING" id="27835.A0A158R2B9"/>
<keyword evidence="3" id="KW-1185">Reference proteome</keyword>
<gene>
    <name evidence="2" type="ORF">NBR_LOCUS15497</name>
</gene>
<dbReference type="OMA" id="PRTEFTH"/>
<evidence type="ECO:0000256" key="1">
    <source>
        <dbReference type="SAM" id="MobiDB-lite"/>
    </source>
</evidence>
<organism evidence="4">
    <name type="scientific">Nippostrongylus brasiliensis</name>
    <name type="common">Rat hookworm</name>
    <dbReference type="NCBI Taxonomy" id="27835"/>
    <lineage>
        <taxon>Eukaryota</taxon>
        <taxon>Metazoa</taxon>
        <taxon>Ecdysozoa</taxon>
        <taxon>Nematoda</taxon>
        <taxon>Chromadorea</taxon>
        <taxon>Rhabditida</taxon>
        <taxon>Rhabditina</taxon>
        <taxon>Rhabditomorpha</taxon>
        <taxon>Strongyloidea</taxon>
        <taxon>Heligmosomidae</taxon>
        <taxon>Nippostrongylus</taxon>
    </lineage>
</organism>